<evidence type="ECO:0000256" key="3">
    <source>
        <dbReference type="ARBA" id="ARBA00023125"/>
    </source>
</evidence>
<evidence type="ECO:0000259" key="5">
    <source>
        <dbReference type="PROSITE" id="PS50931"/>
    </source>
</evidence>
<proteinExistence type="inferred from homology"/>
<dbReference type="RefSeq" id="WP_066548165.1">
    <property type="nucleotide sequence ID" value="NZ_MASJ01000039.1"/>
</dbReference>
<dbReference type="STRING" id="33978.A6M13_06725"/>
<dbReference type="PANTHER" id="PTHR30419:SF24">
    <property type="entry name" value="HTH-TYPE TRANSCRIPTIONAL REGULATOR CZCR"/>
    <property type="match status" value="1"/>
</dbReference>
<dbReference type="Pfam" id="PF03466">
    <property type="entry name" value="LysR_substrate"/>
    <property type="match status" value="1"/>
</dbReference>
<name>A0A1C0Y7D5_9BACL</name>
<dbReference type="InterPro" id="IPR036388">
    <property type="entry name" value="WH-like_DNA-bd_sf"/>
</dbReference>
<keyword evidence="2" id="KW-0805">Transcription regulation</keyword>
<dbReference type="InterPro" id="IPR050950">
    <property type="entry name" value="HTH-type_LysR_regulators"/>
</dbReference>
<sequence>MSLVKYQILSKVGQLGSFTKAADVLGLTQSAVSHAISSLEKEFGFPLIHRGRGGIKLTGDGEIMLVEIRKVLAAQESVEQEAANVLGFARGKVRIGVISSISSNWMPSIVQMMDESYPNIIVELMEGDYYEIEQWLYSGQIDCGFLNGMQNEQYRFHPLLKDQLLCLVSEKSPLFYEEVARIEDIAHQPFIMPSYNGTHDIKQLFEQANMKPNIRFELSEEMGILSMISHHIGITILPQLATQNNIPSNVKAIPLENNSYRTIGLATKQNISPATTKFMEVLQAWLGTHPYRL</sequence>
<dbReference type="EMBL" id="MASJ01000039">
    <property type="protein sequence ID" value="OCS83089.1"/>
    <property type="molecule type" value="Genomic_DNA"/>
</dbReference>
<dbReference type="CDD" id="cd05466">
    <property type="entry name" value="PBP2_LTTR_substrate"/>
    <property type="match status" value="1"/>
</dbReference>
<evidence type="ECO:0000256" key="2">
    <source>
        <dbReference type="ARBA" id="ARBA00023015"/>
    </source>
</evidence>
<keyword evidence="4" id="KW-0804">Transcription</keyword>
<dbReference type="InterPro" id="IPR036390">
    <property type="entry name" value="WH_DNA-bd_sf"/>
</dbReference>
<keyword evidence="7" id="KW-1185">Reference proteome</keyword>
<reference evidence="6 7" key="1">
    <citation type="submission" date="2016-07" db="EMBL/GenBank/DDBJ databases">
        <title>Caryophanon tenue genome sequencing.</title>
        <authorList>
            <person name="Verma A."/>
            <person name="Pal Y."/>
            <person name="Krishnamurthi S."/>
        </authorList>
    </citation>
    <scope>NUCLEOTIDE SEQUENCE [LARGE SCALE GENOMIC DNA]</scope>
    <source>
        <strain evidence="6 7">DSM 14152</strain>
    </source>
</reference>
<dbReference type="GO" id="GO:0003677">
    <property type="term" value="F:DNA binding"/>
    <property type="evidence" value="ECO:0007669"/>
    <property type="project" value="UniProtKB-KW"/>
</dbReference>
<evidence type="ECO:0000313" key="7">
    <source>
        <dbReference type="Proteomes" id="UP000093199"/>
    </source>
</evidence>
<dbReference type="InterPro" id="IPR005119">
    <property type="entry name" value="LysR_subst-bd"/>
</dbReference>
<dbReference type="Proteomes" id="UP000093199">
    <property type="component" value="Unassembled WGS sequence"/>
</dbReference>
<feature type="domain" description="HTH lysR-type" evidence="5">
    <location>
        <begin position="1"/>
        <end position="58"/>
    </location>
</feature>
<protein>
    <submittedName>
        <fullName evidence="6">LysR family transcriptional regulator</fullName>
    </submittedName>
</protein>
<accession>A0A1C0Y7D5</accession>
<keyword evidence="3" id="KW-0238">DNA-binding</keyword>
<dbReference type="SUPFAM" id="SSF53850">
    <property type="entry name" value="Periplasmic binding protein-like II"/>
    <property type="match status" value="1"/>
</dbReference>
<dbReference type="Gene3D" id="3.40.190.290">
    <property type="match status" value="1"/>
</dbReference>
<comment type="caution">
    <text evidence="6">The sequence shown here is derived from an EMBL/GenBank/DDBJ whole genome shotgun (WGS) entry which is preliminary data.</text>
</comment>
<gene>
    <name evidence="6" type="ORF">A6M13_06725</name>
</gene>
<dbReference type="GO" id="GO:0005829">
    <property type="term" value="C:cytosol"/>
    <property type="evidence" value="ECO:0007669"/>
    <property type="project" value="TreeGrafter"/>
</dbReference>
<dbReference type="OrthoDB" id="63123at2"/>
<dbReference type="PRINTS" id="PR00039">
    <property type="entry name" value="HTHLYSR"/>
</dbReference>
<dbReference type="SUPFAM" id="SSF46785">
    <property type="entry name" value="Winged helix' DNA-binding domain"/>
    <property type="match status" value="1"/>
</dbReference>
<dbReference type="InterPro" id="IPR000847">
    <property type="entry name" value="LysR_HTH_N"/>
</dbReference>
<dbReference type="GO" id="GO:0003700">
    <property type="term" value="F:DNA-binding transcription factor activity"/>
    <property type="evidence" value="ECO:0007669"/>
    <property type="project" value="InterPro"/>
</dbReference>
<dbReference type="Gene3D" id="1.10.10.10">
    <property type="entry name" value="Winged helix-like DNA-binding domain superfamily/Winged helix DNA-binding domain"/>
    <property type="match status" value="1"/>
</dbReference>
<dbReference type="PANTHER" id="PTHR30419">
    <property type="entry name" value="HTH-TYPE TRANSCRIPTIONAL REGULATOR YBHD"/>
    <property type="match status" value="1"/>
</dbReference>
<dbReference type="Pfam" id="PF00126">
    <property type="entry name" value="HTH_1"/>
    <property type="match status" value="1"/>
</dbReference>
<evidence type="ECO:0000256" key="1">
    <source>
        <dbReference type="ARBA" id="ARBA00009437"/>
    </source>
</evidence>
<dbReference type="AlphaFoldDB" id="A0A1C0Y7D5"/>
<evidence type="ECO:0000313" key="6">
    <source>
        <dbReference type="EMBL" id="OCS83089.1"/>
    </source>
</evidence>
<comment type="similarity">
    <text evidence="1">Belongs to the LysR transcriptional regulatory family.</text>
</comment>
<dbReference type="PROSITE" id="PS50931">
    <property type="entry name" value="HTH_LYSR"/>
    <property type="match status" value="1"/>
</dbReference>
<organism evidence="6 7">
    <name type="scientific">Caryophanon tenue</name>
    <dbReference type="NCBI Taxonomy" id="33978"/>
    <lineage>
        <taxon>Bacteria</taxon>
        <taxon>Bacillati</taxon>
        <taxon>Bacillota</taxon>
        <taxon>Bacilli</taxon>
        <taxon>Bacillales</taxon>
        <taxon>Caryophanaceae</taxon>
        <taxon>Caryophanon</taxon>
    </lineage>
</organism>
<evidence type="ECO:0000256" key="4">
    <source>
        <dbReference type="ARBA" id="ARBA00023163"/>
    </source>
</evidence>